<reference evidence="3 4" key="1">
    <citation type="submission" date="2019-03" db="EMBL/GenBank/DDBJ databases">
        <title>Roseomonas sp. a novel Roseomonas species isolated from Sea whip Gorgonian.</title>
        <authorList>
            <person name="Li F."/>
            <person name="Pan X."/>
            <person name="Huang S."/>
            <person name="Li Z."/>
            <person name="Meng B."/>
        </authorList>
    </citation>
    <scope>NUCLEOTIDE SEQUENCE [LARGE SCALE GENOMIC DNA]</scope>
    <source>
        <strain evidence="3 4">M0104</strain>
    </source>
</reference>
<organism evidence="3 4">
    <name type="scientific">Teichococcus coralli</name>
    <dbReference type="NCBI Taxonomy" id="2545983"/>
    <lineage>
        <taxon>Bacteria</taxon>
        <taxon>Pseudomonadati</taxon>
        <taxon>Pseudomonadota</taxon>
        <taxon>Alphaproteobacteria</taxon>
        <taxon>Acetobacterales</taxon>
        <taxon>Roseomonadaceae</taxon>
        <taxon>Roseomonas</taxon>
    </lineage>
</organism>
<dbReference type="Gene3D" id="3.40.33.10">
    <property type="entry name" value="CAP"/>
    <property type="match status" value="2"/>
</dbReference>
<dbReference type="AlphaFoldDB" id="A0A845BDT8"/>
<sequence>MPPWKVENGRGQEFLQIPLLSSVSSSAGREKAGKIRETGKGSGGISIPVPEPPATASRQRAFPCGSTGRGDARMIKQMPGMALVALLLALAASAGAAEGEDLAGLRRHALELVNQARQAQGRAPLETGADLEKAAQSHARDMLKRHYYSHTSPEGDDVRDRYMEAGGSRWDLVEENIARCQNCGPPATAATVGQLQQGWMNSPHHRENILREGLRRFGFGIVVEAGGGLYAVQTFAGPGTSRGGGAEATSDALSGEALSGEALAAGAARMINEARAKEGVGKLQPSVALNTAAQALLPDPGSETISLGSSQQLRDAVPEDQRQRWRSLAVLAGACGGCGTQPTQADLRFFRQQWLNDPQHRQQLLDPVVTDIGFALQANGQGRKVALLVLGTAR</sequence>
<evidence type="ECO:0000313" key="3">
    <source>
        <dbReference type="EMBL" id="MXP64214.1"/>
    </source>
</evidence>
<dbReference type="SUPFAM" id="SSF55797">
    <property type="entry name" value="PR-1-like"/>
    <property type="match status" value="2"/>
</dbReference>
<dbReference type="CDD" id="cd05379">
    <property type="entry name" value="CAP_bacterial"/>
    <property type="match status" value="1"/>
</dbReference>
<protein>
    <recommendedName>
        <fullName evidence="2">SCP domain-containing protein</fullName>
    </recommendedName>
</protein>
<dbReference type="PANTHER" id="PTHR31157">
    <property type="entry name" value="SCP DOMAIN-CONTAINING PROTEIN"/>
    <property type="match status" value="1"/>
</dbReference>
<feature type="domain" description="SCP" evidence="2">
    <location>
        <begin position="110"/>
        <end position="235"/>
    </location>
</feature>
<dbReference type="EMBL" id="SNVJ01000010">
    <property type="protein sequence ID" value="MXP64214.1"/>
    <property type="molecule type" value="Genomic_DNA"/>
</dbReference>
<feature type="region of interest" description="Disordered" evidence="1">
    <location>
        <begin position="24"/>
        <end position="67"/>
    </location>
</feature>
<dbReference type="InterPro" id="IPR035940">
    <property type="entry name" value="CAP_sf"/>
</dbReference>
<dbReference type="Proteomes" id="UP000460715">
    <property type="component" value="Unassembled WGS sequence"/>
</dbReference>
<dbReference type="InterPro" id="IPR014044">
    <property type="entry name" value="CAP_dom"/>
</dbReference>
<evidence type="ECO:0000259" key="2">
    <source>
        <dbReference type="Pfam" id="PF00188"/>
    </source>
</evidence>
<comment type="caution">
    <text evidence="3">The sequence shown here is derived from an EMBL/GenBank/DDBJ whole genome shotgun (WGS) entry which is preliminary data.</text>
</comment>
<name>A0A845BDT8_9PROT</name>
<proteinExistence type="predicted"/>
<gene>
    <name evidence="3" type="ORF">E0493_12755</name>
</gene>
<feature type="compositionally biased region" description="Basic and acidic residues" evidence="1">
    <location>
        <begin position="28"/>
        <end position="39"/>
    </location>
</feature>
<evidence type="ECO:0000313" key="4">
    <source>
        <dbReference type="Proteomes" id="UP000460715"/>
    </source>
</evidence>
<feature type="domain" description="SCP" evidence="2">
    <location>
        <begin position="269"/>
        <end position="384"/>
    </location>
</feature>
<dbReference type="Pfam" id="PF00188">
    <property type="entry name" value="CAP"/>
    <property type="match status" value="2"/>
</dbReference>
<accession>A0A845BDT8</accession>
<dbReference type="PANTHER" id="PTHR31157:SF1">
    <property type="entry name" value="SCP DOMAIN-CONTAINING PROTEIN"/>
    <property type="match status" value="1"/>
</dbReference>
<keyword evidence="4" id="KW-1185">Reference proteome</keyword>
<evidence type="ECO:0000256" key="1">
    <source>
        <dbReference type="SAM" id="MobiDB-lite"/>
    </source>
</evidence>